<reference evidence="3" key="2">
    <citation type="submission" date="2017-12" db="EMBL/GenBank/DDBJ databases">
        <title>Genome sequence of the Bar-tailed Godwit (Limosa lapponica baueri).</title>
        <authorList>
            <person name="Lima N.C.B."/>
            <person name="Parody-Merino A.M."/>
            <person name="Battley P.F."/>
            <person name="Fidler A.E."/>
            <person name="Prosdocimi F."/>
        </authorList>
    </citation>
    <scope>NUCLEOTIDE SEQUENCE [LARGE SCALE GENOMIC DNA]</scope>
</reference>
<dbReference type="OrthoDB" id="195679at2759"/>
<protein>
    <submittedName>
        <fullName evidence="2">Synaptotagmin-like protein 2 isoform x1</fullName>
    </submittedName>
</protein>
<proteinExistence type="predicted"/>
<feature type="region of interest" description="Disordered" evidence="1">
    <location>
        <begin position="226"/>
        <end position="278"/>
    </location>
</feature>
<evidence type="ECO:0000313" key="3">
    <source>
        <dbReference type="Proteomes" id="UP000233556"/>
    </source>
</evidence>
<feature type="region of interest" description="Disordered" evidence="1">
    <location>
        <begin position="1"/>
        <end position="179"/>
    </location>
</feature>
<name>A0A2I0T1L9_LIMLA</name>
<gene>
    <name evidence="2" type="ORF">llap_22007</name>
</gene>
<dbReference type="Proteomes" id="UP000233556">
    <property type="component" value="Unassembled WGS sequence"/>
</dbReference>
<feature type="compositionally biased region" description="Basic and acidic residues" evidence="1">
    <location>
        <begin position="141"/>
        <end position="150"/>
    </location>
</feature>
<feature type="compositionally biased region" description="Basic and acidic residues" evidence="1">
    <location>
        <begin position="60"/>
        <end position="69"/>
    </location>
</feature>
<accession>A0A2I0T1L9</accession>
<evidence type="ECO:0000313" key="2">
    <source>
        <dbReference type="EMBL" id="PKU27689.1"/>
    </source>
</evidence>
<feature type="region of interest" description="Disordered" evidence="1">
    <location>
        <begin position="355"/>
        <end position="389"/>
    </location>
</feature>
<keyword evidence="3" id="KW-1185">Reference proteome</keyword>
<feature type="compositionally biased region" description="Low complexity" evidence="1">
    <location>
        <begin position="72"/>
        <end position="85"/>
    </location>
</feature>
<evidence type="ECO:0000256" key="1">
    <source>
        <dbReference type="SAM" id="MobiDB-lite"/>
    </source>
</evidence>
<dbReference type="AlphaFoldDB" id="A0A2I0T1L9"/>
<feature type="compositionally biased region" description="Polar residues" evidence="1">
    <location>
        <begin position="240"/>
        <end position="253"/>
    </location>
</feature>
<reference evidence="3" key="1">
    <citation type="submission" date="2017-11" db="EMBL/GenBank/DDBJ databases">
        <authorList>
            <person name="Lima N.C."/>
            <person name="Parody-Merino A.M."/>
            <person name="Battley P.F."/>
            <person name="Fidler A.E."/>
            <person name="Prosdocimi F."/>
        </authorList>
    </citation>
    <scope>NUCLEOTIDE SEQUENCE [LARGE SCALE GENOMIC DNA]</scope>
</reference>
<sequence length="413" mass="45987">MKVADESVSKVLDWFKRSSGTEDRKRVSARSQGREPNEEVDFSTRTAVVPTEDSGPKTGGKPEVKEELPFGKMKQQKSSSSTSLISKDKKQIKERMKPKKEEENEEQNDKSLTEFDCPRAEEKEHENILKETTLHSNQCKVSERRVEQSHDVSPADQTEEISKSTGKVDGPSADEHENKKSLRRLFREFEPFCLRYQAADKDDTLGGSQWPQAGLQNLLGETCASQPPEYRKVGMKTSDDTNSVSQPNCSIESTHQEDTGQPEEVNETTEKFVAPSKVSGLSSALEKLMKEASETPPPKPKRAISTVQRTAEVEFKSTTYGHDGELPQEIRETIGKSVAPSRVNSLSSALEKLLKEASETPPPKPKRAISAVQRTAEVGVESTTYEDDGELPQEIREAIEKCFAPSKHSTEDC</sequence>
<dbReference type="EMBL" id="KZ525131">
    <property type="protein sequence ID" value="PKU27689.1"/>
    <property type="molecule type" value="Genomic_DNA"/>
</dbReference>
<feature type="compositionally biased region" description="Basic and acidic residues" evidence="1">
    <location>
        <begin position="86"/>
        <end position="133"/>
    </location>
</feature>
<feature type="compositionally biased region" description="Basic and acidic residues" evidence="1">
    <location>
        <begin position="1"/>
        <end position="37"/>
    </location>
</feature>
<organism evidence="2 3">
    <name type="scientific">Limosa lapponica baueri</name>
    <dbReference type="NCBI Taxonomy" id="1758121"/>
    <lineage>
        <taxon>Eukaryota</taxon>
        <taxon>Metazoa</taxon>
        <taxon>Chordata</taxon>
        <taxon>Craniata</taxon>
        <taxon>Vertebrata</taxon>
        <taxon>Euteleostomi</taxon>
        <taxon>Archelosauria</taxon>
        <taxon>Archosauria</taxon>
        <taxon>Dinosauria</taxon>
        <taxon>Saurischia</taxon>
        <taxon>Theropoda</taxon>
        <taxon>Coelurosauria</taxon>
        <taxon>Aves</taxon>
        <taxon>Neognathae</taxon>
        <taxon>Neoaves</taxon>
        <taxon>Charadriiformes</taxon>
        <taxon>Scolopacidae</taxon>
        <taxon>Limosa</taxon>
    </lineage>
</organism>